<organism evidence="5 6">
    <name type="scientific">Propionimicrobium lymphophilum ACS-093-V-SCH5</name>
    <dbReference type="NCBI Taxonomy" id="883161"/>
    <lineage>
        <taxon>Bacteria</taxon>
        <taxon>Bacillati</taxon>
        <taxon>Actinomycetota</taxon>
        <taxon>Actinomycetes</taxon>
        <taxon>Propionibacteriales</taxon>
        <taxon>Propionibacteriaceae</taxon>
        <taxon>Propionimicrobium</taxon>
    </lineage>
</organism>
<feature type="domain" description="Methyltransferase type 11" evidence="4">
    <location>
        <begin position="30"/>
        <end position="121"/>
    </location>
</feature>
<comment type="caution">
    <text evidence="5">The sequence shown here is derived from an EMBL/GenBank/DDBJ whole genome shotgun (WGS) entry which is preliminary data.</text>
</comment>
<evidence type="ECO:0000313" key="5">
    <source>
        <dbReference type="EMBL" id="EPD33557.1"/>
    </source>
</evidence>
<dbReference type="EMBL" id="AGZR01000004">
    <property type="protein sequence ID" value="EPD33557.1"/>
    <property type="molecule type" value="Genomic_DNA"/>
</dbReference>
<dbReference type="InterPro" id="IPR013216">
    <property type="entry name" value="Methyltransf_11"/>
</dbReference>
<evidence type="ECO:0000256" key="1">
    <source>
        <dbReference type="ARBA" id="ARBA00022603"/>
    </source>
</evidence>
<protein>
    <recommendedName>
        <fullName evidence="4">Methyltransferase type 11 domain-containing protein</fullName>
    </recommendedName>
</protein>
<dbReference type="GO" id="GO:0008757">
    <property type="term" value="F:S-adenosylmethionine-dependent methyltransferase activity"/>
    <property type="evidence" value="ECO:0007669"/>
    <property type="project" value="InterPro"/>
</dbReference>
<accession>S2WLL3</accession>
<evidence type="ECO:0000256" key="2">
    <source>
        <dbReference type="ARBA" id="ARBA00022679"/>
    </source>
</evidence>
<evidence type="ECO:0000313" key="6">
    <source>
        <dbReference type="Proteomes" id="UP000014417"/>
    </source>
</evidence>
<keyword evidence="1" id="KW-0489">Methyltransferase</keyword>
<reference evidence="5 6" key="1">
    <citation type="submission" date="2013-04" db="EMBL/GenBank/DDBJ databases">
        <title>The Genome Sequence of Propionimicrobium lymphophilum ACS-093-V-SCH5.</title>
        <authorList>
            <consortium name="The Broad Institute Genomics Platform"/>
            <person name="Earl A."/>
            <person name="Ward D."/>
            <person name="Feldgarden M."/>
            <person name="Gevers D."/>
            <person name="Saerens B."/>
            <person name="Vaneechoutte M."/>
            <person name="Walker B."/>
            <person name="Young S."/>
            <person name="Zeng Q."/>
            <person name="Gargeya S."/>
            <person name="Fitzgerald M."/>
            <person name="Haas B."/>
            <person name="Abouelleil A."/>
            <person name="Allen A.W."/>
            <person name="Alvarado L."/>
            <person name="Arachchi H.M."/>
            <person name="Berlin A.M."/>
            <person name="Chapman S.B."/>
            <person name="Gainer-Dewar J."/>
            <person name="Goldberg J."/>
            <person name="Griggs A."/>
            <person name="Gujja S."/>
            <person name="Hansen M."/>
            <person name="Howarth C."/>
            <person name="Imamovic A."/>
            <person name="Ireland A."/>
            <person name="Larimer J."/>
            <person name="McCowan C."/>
            <person name="Murphy C."/>
            <person name="Pearson M."/>
            <person name="Poon T.W."/>
            <person name="Priest M."/>
            <person name="Roberts A."/>
            <person name="Saif S."/>
            <person name="Shea T."/>
            <person name="Sisk P."/>
            <person name="Sykes S."/>
            <person name="Wortman J."/>
            <person name="Nusbaum C."/>
            <person name="Birren B."/>
        </authorList>
    </citation>
    <scope>NUCLEOTIDE SEQUENCE [LARGE SCALE GENOMIC DNA]</scope>
    <source>
        <strain evidence="5 6">ACS-093-V-SCH5</strain>
    </source>
</reference>
<dbReference type="HOGENOM" id="CLU_090578_0_0_11"/>
<name>S2WLL3_9ACTN</name>
<proteinExistence type="predicted"/>
<keyword evidence="2" id="KW-0808">Transferase</keyword>
<dbReference type="STRING" id="883161.HMPREF9306_00311"/>
<dbReference type="Pfam" id="PF08241">
    <property type="entry name" value="Methyltransf_11"/>
    <property type="match status" value="1"/>
</dbReference>
<dbReference type="OrthoDB" id="65624at2"/>
<keyword evidence="6" id="KW-1185">Reference proteome</keyword>
<dbReference type="CDD" id="cd02440">
    <property type="entry name" value="AdoMet_MTases"/>
    <property type="match status" value="1"/>
</dbReference>
<dbReference type="PANTHER" id="PTHR43464:SF19">
    <property type="entry name" value="UBIQUINONE BIOSYNTHESIS O-METHYLTRANSFERASE, MITOCHONDRIAL"/>
    <property type="match status" value="1"/>
</dbReference>
<dbReference type="GO" id="GO:0032259">
    <property type="term" value="P:methylation"/>
    <property type="evidence" value="ECO:0007669"/>
    <property type="project" value="UniProtKB-KW"/>
</dbReference>
<dbReference type="AlphaFoldDB" id="S2WLL3"/>
<dbReference type="InterPro" id="IPR029063">
    <property type="entry name" value="SAM-dependent_MTases_sf"/>
</dbReference>
<dbReference type="Gene3D" id="3.40.50.150">
    <property type="entry name" value="Vaccinia Virus protein VP39"/>
    <property type="match status" value="1"/>
</dbReference>
<dbReference type="Proteomes" id="UP000014417">
    <property type="component" value="Unassembled WGS sequence"/>
</dbReference>
<keyword evidence="3" id="KW-0949">S-adenosyl-L-methionine</keyword>
<sequence>MTHPFSDRWNDDTELYPQIAELVEGRQTILDAGCGDGSLAYYLAGLGHEVIGVDNYFSGNPEDLPEETDQAHFLLADATNLPFGYDSFDAVVSVSMLHETNGSLAIGEMRKVLKPDGLIVIADSVKLNPLGALSTGIRRAWVGRGKTPKPADTIKPELGWAKSRGVVTSGLPGCTWRKVGSGRFIATWQRDNNLG</sequence>
<gene>
    <name evidence="5" type="ORF">HMPREF9306_00311</name>
</gene>
<dbReference type="PANTHER" id="PTHR43464">
    <property type="entry name" value="METHYLTRANSFERASE"/>
    <property type="match status" value="1"/>
</dbReference>
<evidence type="ECO:0000259" key="4">
    <source>
        <dbReference type="Pfam" id="PF08241"/>
    </source>
</evidence>
<dbReference type="RefSeq" id="WP_016455166.1">
    <property type="nucleotide sequence ID" value="NZ_KE150269.1"/>
</dbReference>
<evidence type="ECO:0000256" key="3">
    <source>
        <dbReference type="ARBA" id="ARBA00022691"/>
    </source>
</evidence>
<dbReference type="SUPFAM" id="SSF53335">
    <property type="entry name" value="S-adenosyl-L-methionine-dependent methyltransferases"/>
    <property type="match status" value="1"/>
</dbReference>